<dbReference type="InterPro" id="IPR032675">
    <property type="entry name" value="LRR_dom_sf"/>
</dbReference>
<dbReference type="PANTHER" id="PTHR47566:SF1">
    <property type="entry name" value="PROTEIN NUD1"/>
    <property type="match status" value="1"/>
</dbReference>
<evidence type="ECO:0000256" key="1">
    <source>
        <dbReference type="ARBA" id="ARBA00022614"/>
    </source>
</evidence>
<protein>
    <submittedName>
        <fullName evidence="3">Uncharacterized protein</fullName>
    </submittedName>
</protein>
<dbReference type="Pfam" id="PF13585">
    <property type="entry name" value="CHU_C"/>
    <property type="match status" value="1"/>
</dbReference>
<dbReference type="NCBIfam" id="TIGR04131">
    <property type="entry name" value="Bac_Flav_CTERM"/>
    <property type="match status" value="1"/>
</dbReference>
<dbReference type="InterPro" id="IPR026341">
    <property type="entry name" value="T9SS_type_B"/>
</dbReference>
<keyword evidence="1" id="KW-0433">Leucine-rich repeat</keyword>
<dbReference type="PANTHER" id="PTHR47566">
    <property type="match status" value="1"/>
</dbReference>
<dbReference type="Gene3D" id="3.80.10.10">
    <property type="entry name" value="Ribonuclease Inhibitor"/>
    <property type="match status" value="1"/>
</dbReference>
<dbReference type="InterPro" id="IPR052574">
    <property type="entry name" value="CDIRP"/>
</dbReference>
<sequence length="536" mass="60123">MLKNSILTIVFLLLIPCISWSQNTYIPDDNFEQALIDLGFDTPPLDNYISTTTVLGITNLNITDKNISDLTGIEDFINLNILTCDNNNLTSLNVTTCTKLTQLFCRFNQLSTIDVTKNIALDIFWCEGNQLTSLDVTKNINLISLVCRDNPINQLDVTKNTSLNVLSCQNNGLSTLDVSKNIDLDRLTCDFNQLTTINTSNNLKLTRFSCGDNQIADVDISNNTKLKWFWCTRNNLTTLDVTQNIDLEDLTFADNQITEIDVSNNSKLEIIRASRNALKLLNTSSNTRLVELACDINNITTLDISNNPVLERFSSTFNALCSINSKNGNPTLFTNFSTTNNPNLTCIFVDDVAYSNTNWTNKDATTNYVATQEACNNFGTRIPEVDVLSDFTGISYTLPTLINGNYFTASNGNGLLLNAGDKISTSQTIYIFNTTACESNESNFNVLITQDPYFIPKYFTPNNDGNHDYWKVFDTTNTVQSISIFDRYGKLLKYLSPNSNGWNGTYKGQLMPSDDYWYLLTFNTGETLNGHFTLKR</sequence>
<gene>
    <name evidence="3" type="ORF">GCM10022291_12800</name>
</gene>
<dbReference type="SUPFAM" id="SSF52058">
    <property type="entry name" value="L domain-like"/>
    <property type="match status" value="1"/>
</dbReference>
<evidence type="ECO:0000313" key="4">
    <source>
        <dbReference type="Proteomes" id="UP001501496"/>
    </source>
</evidence>
<reference evidence="4" key="1">
    <citation type="journal article" date="2019" name="Int. J. Syst. Evol. Microbiol.">
        <title>The Global Catalogue of Microorganisms (GCM) 10K type strain sequencing project: providing services to taxonomists for standard genome sequencing and annotation.</title>
        <authorList>
            <consortium name="The Broad Institute Genomics Platform"/>
            <consortium name="The Broad Institute Genome Sequencing Center for Infectious Disease"/>
            <person name="Wu L."/>
            <person name="Ma J."/>
        </authorList>
    </citation>
    <scope>NUCLEOTIDE SEQUENCE [LARGE SCALE GENOMIC DNA]</scope>
    <source>
        <strain evidence="4">JCM 17630</strain>
    </source>
</reference>
<comment type="caution">
    <text evidence="3">The sequence shown here is derived from an EMBL/GenBank/DDBJ whole genome shotgun (WGS) entry which is preliminary data.</text>
</comment>
<dbReference type="RefSeq" id="WP_344787296.1">
    <property type="nucleotide sequence ID" value="NZ_BAABCA010000002.1"/>
</dbReference>
<proteinExistence type="predicted"/>
<accession>A0ABP8C5K9</accession>
<keyword evidence="2" id="KW-0677">Repeat</keyword>
<organism evidence="3 4">
    <name type="scientific">Postechiella marina</name>
    <dbReference type="NCBI Taxonomy" id="943941"/>
    <lineage>
        <taxon>Bacteria</taxon>
        <taxon>Pseudomonadati</taxon>
        <taxon>Bacteroidota</taxon>
        <taxon>Flavobacteriia</taxon>
        <taxon>Flavobacteriales</taxon>
        <taxon>Flavobacteriaceae</taxon>
        <taxon>Postechiella</taxon>
    </lineage>
</organism>
<evidence type="ECO:0000313" key="3">
    <source>
        <dbReference type="EMBL" id="GAA4234110.1"/>
    </source>
</evidence>
<name>A0ABP8C5K9_9FLAO</name>
<dbReference type="EMBL" id="BAABCA010000002">
    <property type="protein sequence ID" value="GAA4234110.1"/>
    <property type="molecule type" value="Genomic_DNA"/>
</dbReference>
<evidence type="ECO:0000256" key="2">
    <source>
        <dbReference type="ARBA" id="ARBA00022737"/>
    </source>
</evidence>
<keyword evidence="4" id="KW-1185">Reference proteome</keyword>
<dbReference type="Proteomes" id="UP001501496">
    <property type="component" value="Unassembled WGS sequence"/>
</dbReference>